<evidence type="ECO:0000313" key="1">
    <source>
        <dbReference type="EMBL" id="OKL47275.1"/>
    </source>
</evidence>
<comment type="caution">
    <text evidence="1">The sequence shown here is derived from an EMBL/GenBank/DDBJ whole genome shotgun (WGS) entry which is preliminary data.</text>
</comment>
<dbReference type="Proteomes" id="UP000186785">
    <property type="component" value="Unassembled WGS sequence"/>
</dbReference>
<gene>
    <name evidence="1" type="ORF">BSR29_06560</name>
</gene>
<accession>A0A1Q5PKW2</accession>
<protein>
    <recommendedName>
        <fullName evidence="3">SAF domain-containing protein</fullName>
    </recommendedName>
</protein>
<keyword evidence="2" id="KW-1185">Reference proteome</keyword>
<dbReference type="AlphaFoldDB" id="A0A1Q5PKW2"/>
<dbReference type="EMBL" id="MQSV01000004">
    <property type="protein sequence ID" value="OKL47275.1"/>
    <property type="molecule type" value="Genomic_DNA"/>
</dbReference>
<proteinExistence type="predicted"/>
<evidence type="ECO:0008006" key="3">
    <source>
        <dbReference type="Google" id="ProtNLM"/>
    </source>
</evidence>
<evidence type="ECO:0000313" key="2">
    <source>
        <dbReference type="Proteomes" id="UP000186785"/>
    </source>
</evidence>
<organism evidence="1 2">
    <name type="scientific">Boudabousia liubingyangii</name>
    <dbReference type="NCBI Taxonomy" id="1921764"/>
    <lineage>
        <taxon>Bacteria</taxon>
        <taxon>Bacillati</taxon>
        <taxon>Actinomycetota</taxon>
        <taxon>Actinomycetes</taxon>
        <taxon>Actinomycetales</taxon>
        <taxon>Actinomycetaceae</taxon>
        <taxon>Boudabousia</taxon>
    </lineage>
</organism>
<dbReference type="STRING" id="1921764.BSR28_07720"/>
<reference evidence="1 2" key="1">
    <citation type="submission" date="2016-11" db="EMBL/GenBank/DDBJ databases">
        <title>Actinomyces gypaetusis sp. nov. isolated from the vulture Gypaetus barbatus in Qinghai Tibet Plateau China.</title>
        <authorList>
            <person name="Meng X."/>
        </authorList>
    </citation>
    <scope>NUCLEOTIDE SEQUENCE [LARGE SCALE GENOMIC DNA]</scope>
    <source>
        <strain evidence="1 2">VUL4_2</strain>
    </source>
</reference>
<sequence>MLGVLIIVLSGILGAWLFAAQNQKQVFYEASVDLAPGTVLEASKLTEVKANLPNPERYLSPAQLTKDTVLKTAVHQGELVAKSATQVGSELRSPIVISLGMPLPASIKVGDRVDLWQTRVGDNGATDSEPILVAKNSVILALPSKEKGFGIVSGDKVEIGVLAADIKVVLSAANSKSSLSLIPSGE</sequence>
<name>A0A1Q5PKW2_9ACTO</name>